<dbReference type="InterPro" id="IPR023211">
    <property type="entry name" value="DNA_pol_palm_dom_sf"/>
</dbReference>
<protein>
    <submittedName>
        <fullName evidence="3">DNA polymerase</fullName>
    </submittedName>
</protein>
<proteinExistence type="predicted"/>
<dbReference type="GO" id="GO:0004518">
    <property type="term" value="F:nuclease activity"/>
    <property type="evidence" value="ECO:0007669"/>
    <property type="project" value="UniProtKB-KW"/>
</dbReference>
<dbReference type="Proteomes" id="UP000255890">
    <property type="component" value="Segment"/>
</dbReference>
<evidence type="ECO:0000313" key="4">
    <source>
        <dbReference type="Proteomes" id="UP000255890"/>
    </source>
</evidence>
<dbReference type="InterPro" id="IPR043502">
    <property type="entry name" value="DNA/RNA_pol_sf"/>
</dbReference>
<accession>A0A345ARM6</accession>
<evidence type="ECO:0000313" key="3">
    <source>
        <dbReference type="EMBL" id="AXF39480.1"/>
    </source>
</evidence>
<dbReference type="SUPFAM" id="SSF56672">
    <property type="entry name" value="DNA/RNA polymerases"/>
    <property type="match status" value="1"/>
</dbReference>
<keyword evidence="1" id="KW-0540">Nuclease</keyword>
<gene>
    <name evidence="3" type="ORF">WANDERER_63</name>
</gene>
<evidence type="ECO:0000256" key="1">
    <source>
        <dbReference type="ARBA" id="ARBA00022722"/>
    </source>
</evidence>
<reference evidence="4" key="1">
    <citation type="submission" date="2018-06" db="EMBL/GenBank/DDBJ databases">
        <authorList>
            <person name="Merrill B.D."/>
            <person name="Payne A.M."/>
            <person name="Hilton J.A."/>
            <person name="Ward A.T."/>
            <person name="Fajardo C.P."/>
            <person name="Velez K."/>
            <person name="Hope S."/>
            <person name="Tsourkas P.K."/>
        </authorList>
    </citation>
    <scope>NUCLEOTIDE SEQUENCE [LARGE SCALE GENOMIC DNA]</scope>
</reference>
<sequence>MIFYDFEVFKYDWLVVLNDTDARSTTIIVNDPEQLKQFYETNKKNIWCGFNSRQYDQYILKAILCDFDPYDVSQHIIAKKQDGWKYSSLFRKVSLNNFDVMTDRYRGLKELEGFMGSNIKETSVSFDIDRKLTDAEIQEVIQYCQHDVEQTMEVFIRRIEEFESQMGLIKAFSLPLSHINKTKAQLAAIILNAEQINRNDEFDITLPDTLQVKKYKRIVDWYLDPDNRHYKKSLLTEVAGVEHSFGWGGLHGAIPNYQGKGIFLNIDVASYYPALMIEYDFLSRNVADPTKYKQIRDERLRLKAEKNLMANPLKIVLNSTYGASKHKFNPLYDPLQANNVCVGGQLLLLDLIEHLEDSCELIQSNTDGLIVKVKRRRDVDLVREICAEWEQRTRMVLEFEEFERMYQKDVNSYLIIREDGTYKSKSGYVKKLNDLDYDLPIVNKAVVDYFINGTDPEETINSCDQLREFQKIVKVSGKYLYGLHGDKRLSEKVLRVFASRGRGDGGVFKVKDVKGELRTEKIANTPERCFIENGDVTKSLVPRKLDRKWYVEVAKKRIHDFLN</sequence>
<organism evidence="3 4">
    <name type="scientific">Paenibacillus phage Wanderer</name>
    <dbReference type="NCBI Taxonomy" id="2249779"/>
    <lineage>
        <taxon>Viruses</taxon>
        <taxon>Duplodnaviria</taxon>
        <taxon>Heunggongvirae</taxon>
        <taxon>Uroviricota</taxon>
        <taxon>Caudoviricetes</taxon>
        <taxon>Gochnauervirinae</taxon>
        <taxon>Wanderervirus</taxon>
        <taxon>Wanderervirus wanderer</taxon>
    </lineage>
</organism>
<keyword evidence="4" id="KW-1185">Reference proteome</keyword>
<keyword evidence="2" id="KW-0378">Hydrolase</keyword>
<dbReference type="Gene3D" id="3.90.1600.10">
    <property type="entry name" value="Palm domain of DNA polymerase"/>
    <property type="match status" value="1"/>
</dbReference>
<evidence type="ECO:0000256" key="2">
    <source>
        <dbReference type="ARBA" id="ARBA00022801"/>
    </source>
</evidence>
<name>A0A345ARM6_9CAUD</name>
<dbReference type="EMBL" id="MH431930">
    <property type="protein sequence ID" value="AXF39480.1"/>
    <property type="molecule type" value="Genomic_DNA"/>
</dbReference>
<dbReference type="GO" id="GO:0016787">
    <property type="term" value="F:hydrolase activity"/>
    <property type="evidence" value="ECO:0007669"/>
    <property type="project" value="UniProtKB-KW"/>
</dbReference>